<evidence type="ECO:0000256" key="3">
    <source>
        <dbReference type="SAM" id="MobiDB-lite"/>
    </source>
</evidence>
<evidence type="ECO:0000256" key="2">
    <source>
        <dbReference type="ARBA" id="ARBA00022553"/>
    </source>
</evidence>
<dbReference type="InterPro" id="IPR037751">
    <property type="entry name" value="Dok1/2/3_PTB"/>
</dbReference>
<accession>A0A3B4CJY8</accession>
<dbReference type="GO" id="GO:0007169">
    <property type="term" value="P:cell surface receptor protein tyrosine kinase signaling pathway"/>
    <property type="evidence" value="ECO:0007669"/>
    <property type="project" value="TreeGrafter"/>
</dbReference>
<dbReference type="GO" id="GO:0007265">
    <property type="term" value="P:Ras protein signal transduction"/>
    <property type="evidence" value="ECO:0007669"/>
    <property type="project" value="TreeGrafter"/>
</dbReference>
<feature type="region of interest" description="Disordered" evidence="3">
    <location>
        <begin position="460"/>
        <end position="486"/>
    </location>
</feature>
<dbReference type="PROSITE" id="PS51064">
    <property type="entry name" value="IRS_PTB"/>
    <property type="match status" value="1"/>
</dbReference>
<evidence type="ECO:0000313" key="5">
    <source>
        <dbReference type="Ensembl" id="ENSPNAP00000011693.1"/>
    </source>
</evidence>
<dbReference type="STRING" id="42514.ENSPNAP00000011693"/>
<dbReference type="SMART" id="SM00310">
    <property type="entry name" value="PTBI"/>
    <property type="match status" value="1"/>
</dbReference>
<feature type="region of interest" description="Disordered" evidence="3">
    <location>
        <begin position="291"/>
        <end position="321"/>
    </location>
</feature>
<dbReference type="CTD" id="559168"/>
<dbReference type="GO" id="GO:0005737">
    <property type="term" value="C:cytoplasm"/>
    <property type="evidence" value="ECO:0007669"/>
    <property type="project" value="TreeGrafter"/>
</dbReference>
<dbReference type="InterPro" id="IPR011993">
    <property type="entry name" value="PH-like_dom_sf"/>
</dbReference>
<dbReference type="Ensembl" id="ENSPNAT00000018742.2">
    <property type="protein sequence ID" value="ENSPNAP00000011693.1"/>
    <property type="gene ID" value="ENSPNAG00000017409.2"/>
</dbReference>
<reference evidence="5 6" key="1">
    <citation type="submission" date="2020-10" db="EMBL/GenBank/DDBJ databases">
        <title>Pygocentrus nattereri (red-bellied piranha) genome, fPygNat1, primary haplotype.</title>
        <authorList>
            <person name="Myers G."/>
            <person name="Meyer A."/>
            <person name="Karagic N."/>
            <person name="Pippel M."/>
            <person name="Winkler S."/>
            <person name="Tracey A."/>
            <person name="Wood J."/>
            <person name="Formenti G."/>
            <person name="Howe K."/>
            <person name="Fedrigo O."/>
            <person name="Jarvis E.D."/>
        </authorList>
    </citation>
    <scope>NUCLEOTIDE SEQUENCE [LARGE SCALE GENOMIC DNA]</scope>
</reference>
<reference evidence="5" key="2">
    <citation type="submission" date="2025-08" db="UniProtKB">
        <authorList>
            <consortium name="Ensembl"/>
        </authorList>
    </citation>
    <scope>IDENTIFICATION</scope>
</reference>
<dbReference type="InterPro" id="IPR002404">
    <property type="entry name" value="IRS_PTB"/>
</dbReference>
<comment type="similarity">
    <text evidence="1">Belongs to the DOK family. Type A subfamily.</text>
</comment>
<proteinExistence type="inferred from homology"/>
<protein>
    <recommendedName>
        <fullName evidence="4">IRS-type PTB domain-containing protein</fullName>
    </recommendedName>
</protein>
<evidence type="ECO:0000256" key="1">
    <source>
        <dbReference type="ARBA" id="ARBA00010955"/>
    </source>
</evidence>
<dbReference type="AlphaFoldDB" id="A0A3B4CJY8"/>
<dbReference type="RefSeq" id="XP_017550853.1">
    <property type="nucleotide sequence ID" value="XM_017695364.2"/>
</dbReference>
<organism evidence="5 6">
    <name type="scientific">Pygocentrus nattereri</name>
    <name type="common">Red-bellied piranha</name>
    <dbReference type="NCBI Taxonomy" id="42514"/>
    <lineage>
        <taxon>Eukaryota</taxon>
        <taxon>Metazoa</taxon>
        <taxon>Chordata</taxon>
        <taxon>Craniata</taxon>
        <taxon>Vertebrata</taxon>
        <taxon>Euteleostomi</taxon>
        <taxon>Actinopterygii</taxon>
        <taxon>Neopterygii</taxon>
        <taxon>Teleostei</taxon>
        <taxon>Ostariophysi</taxon>
        <taxon>Characiformes</taxon>
        <taxon>Characoidei</taxon>
        <taxon>Pygocentrus</taxon>
    </lineage>
</organism>
<dbReference type="GeneTree" id="ENSGT00940000155980"/>
<dbReference type="SUPFAM" id="SSF50729">
    <property type="entry name" value="PH domain-like"/>
    <property type="match status" value="2"/>
</dbReference>
<dbReference type="SMART" id="SM00233">
    <property type="entry name" value="PH"/>
    <property type="match status" value="1"/>
</dbReference>
<dbReference type="InterPro" id="IPR050996">
    <property type="entry name" value="Docking_Protein_DOK"/>
</dbReference>
<dbReference type="PANTHER" id="PTHR21258:SF46">
    <property type="entry name" value="DOCKING PROTEIN 1"/>
    <property type="match status" value="1"/>
</dbReference>
<evidence type="ECO:0000259" key="4">
    <source>
        <dbReference type="PROSITE" id="PS51064"/>
    </source>
</evidence>
<dbReference type="CDD" id="cd01203">
    <property type="entry name" value="PTB_DOK1_DOK2_DOK3"/>
    <property type="match status" value="1"/>
</dbReference>
<feature type="compositionally biased region" description="Basic and acidic residues" evidence="3">
    <location>
        <begin position="465"/>
        <end position="479"/>
    </location>
</feature>
<dbReference type="SMART" id="SM01244">
    <property type="entry name" value="IRS"/>
    <property type="match status" value="1"/>
</dbReference>
<sequence>MDTLVKRGEVYLQHQKHSEKWKRYWLNLYPGSRNGVARLELTETSSDRSPVMVRRQPERKVVRLSDCISVVRLPPHAEAHPGDNMAAFCVETDEKRLVFAVEKEGCGEWVEKICDIAFQKGSIDVPKQLPQMSENQIYGSREEVFEFWVTVQQSEVSARCSLKGAYWLQAGEDALILKDKESRQSIMEWPYKLLRRYGRDKTMFLIEAGRRCYSGPGTFNFETKQSDEILRLVELAIHQQKSLGVSTGSCSPRSPCSPLPRRPISASLLDPQTCSSDFSVNCVQFSQASALSSGPVSPAESASLKPTTYRHPGESTSLPEPVYSTPVDFIGLYKGDDIRFQQTVKNGKPSHHHSNYSEPEYADPVDVIRPNPIAQTHFNPADTVKISVTTATSPHHSQPEPVYSEVCHVTRNQAQEQGALYQHKEEPIYSLPIIASTTESKQDTDKMDKNTVIYSKVNKAGKSTKPQDKSTTHRAHDVISENLGLI</sequence>
<evidence type="ECO:0000313" key="6">
    <source>
        <dbReference type="Proteomes" id="UP001501920"/>
    </source>
</evidence>
<dbReference type="PANTHER" id="PTHR21258">
    <property type="entry name" value="DOCKING PROTEIN RELATED"/>
    <property type="match status" value="1"/>
</dbReference>
<reference evidence="5" key="3">
    <citation type="submission" date="2025-09" db="UniProtKB">
        <authorList>
            <consortium name="Ensembl"/>
        </authorList>
    </citation>
    <scope>IDENTIFICATION</scope>
</reference>
<dbReference type="Gene3D" id="2.30.29.30">
    <property type="entry name" value="Pleckstrin-homology domain (PH domain)/Phosphotyrosine-binding domain (PTB)"/>
    <property type="match status" value="2"/>
</dbReference>
<dbReference type="GeneID" id="108426102"/>
<dbReference type="GO" id="GO:0043410">
    <property type="term" value="P:positive regulation of MAPK cascade"/>
    <property type="evidence" value="ECO:0007669"/>
    <property type="project" value="TreeGrafter"/>
</dbReference>
<keyword evidence="2" id="KW-0597">Phosphoprotein</keyword>
<keyword evidence="6" id="KW-1185">Reference proteome</keyword>
<dbReference type="Proteomes" id="UP001501920">
    <property type="component" value="Chromosome 5"/>
</dbReference>
<name>A0A3B4CJY8_PYGNA</name>
<feature type="domain" description="IRS-type PTB" evidence="4">
    <location>
        <begin position="143"/>
        <end position="247"/>
    </location>
</feature>
<dbReference type="Pfam" id="PF02174">
    <property type="entry name" value="IRS"/>
    <property type="match status" value="1"/>
</dbReference>
<dbReference type="OrthoDB" id="6243387at2759"/>
<dbReference type="InterPro" id="IPR001849">
    <property type="entry name" value="PH_domain"/>
</dbReference>